<keyword evidence="3" id="KW-1185">Reference proteome</keyword>
<dbReference type="EMBL" id="CABFNO020001564">
    <property type="protein sequence ID" value="CAH0003429.1"/>
    <property type="molecule type" value="Genomic_DNA"/>
</dbReference>
<dbReference type="AlphaFoldDB" id="A0A9N9UVH5"/>
<evidence type="ECO:0000313" key="2">
    <source>
        <dbReference type="EMBL" id="CAH0003429.1"/>
    </source>
</evidence>
<dbReference type="Proteomes" id="UP000754883">
    <property type="component" value="Unassembled WGS sequence"/>
</dbReference>
<name>A0A9N9UVH5_9HYPO</name>
<feature type="signal peptide" evidence="1">
    <location>
        <begin position="1"/>
        <end position="19"/>
    </location>
</feature>
<protein>
    <submittedName>
        <fullName evidence="2">Uncharacterized protein</fullName>
    </submittedName>
</protein>
<reference evidence="3" key="1">
    <citation type="submission" date="2019-06" db="EMBL/GenBank/DDBJ databases">
        <authorList>
            <person name="Broberg M."/>
        </authorList>
    </citation>
    <scope>NUCLEOTIDE SEQUENCE [LARGE SCALE GENOMIC DNA]</scope>
</reference>
<gene>
    <name evidence="2" type="ORF">CBYS24578_00014606</name>
</gene>
<feature type="chain" id="PRO_5040425082" evidence="1">
    <location>
        <begin position="20"/>
        <end position="112"/>
    </location>
</feature>
<proteinExistence type="predicted"/>
<keyword evidence="1" id="KW-0732">Signal</keyword>
<organism evidence="2 3">
    <name type="scientific">Clonostachys byssicola</name>
    <dbReference type="NCBI Taxonomy" id="160290"/>
    <lineage>
        <taxon>Eukaryota</taxon>
        <taxon>Fungi</taxon>
        <taxon>Dikarya</taxon>
        <taxon>Ascomycota</taxon>
        <taxon>Pezizomycotina</taxon>
        <taxon>Sordariomycetes</taxon>
        <taxon>Hypocreomycetidae</taxon>
        <taxon>Hypocreales</taxon>
        <taxon>Bionectriaceae</taxon>
        <taxon>Clonostachys</taxon>
    </lineage>
</organism>
<reference evidence="2 3" key="2">
    <citation type="submission" date="2021-10" db="EMBL/GenBank/DDBJ databases">
        <authorList>
            <person name="Piombo E."/>
        </authorList>
    </citation>
    <scope>NUCLEOTIDE SEQUENCE [LARGE SCALE GENOMIC DNA]</scope>
</reference>
<comment type="caution">
    <text evidence="2">The sequence shown here is derived from an EMBL/GenBank/DDBJ whole genome shotgun (WGS) entry which is preliminary data.</text>
</comment>
<dbReference type="OrthoDB" id="5151257at2759"/>
<evidence type="ECO:0000256" key="1">
    <source>
        <dbReference type="SAM" id="SignalP"/>
    </source>
</evidence>
<sequence length="112" mass="12544">MLFTKALLLSFLGVSLSTAQFADRVDARGLDEVEGLFSRDVLDAHEGYLQARDEYIEKRDLFRRLGGNGVCYSHNKGTTMRCMKREKPGANKKYCGPCRKTAAVGEYCLCNP</sequence>
<accession>A0A9N9UVH5</accession>
<evidence type="ECO:0000313" key="3">
    <source>
        <dbReference type="Proteomes" id="UP000754883"/>
    </source>
</evidence>